<evidence type="ECO:0000313" key="8">
    <source>
        <dbReference type="Proteomes" id="UP000319576"/>
    </source>
</evidence>
<evidence type="ECO:0000256" key="2">
    <source>
        <dbReference type="ARBA" id="ARBA00022692"/>
    </source>
</evidence>
<feature type="transmembrane region" description="Helical" evidence="5">
    <location>
        <begin position="280"/>
        <end position="300"/>
    </location>
</feature>
<dbReference type="GO" id="GO:0022857">
    <property type="term" value="F:transmembrane transporter activity"/>
    <property type="evidence" value="ECO:0007669"/>
    <property type="project" value="InterPro"/>
</dbReference>
<keyword evidence="3 5" id="KW-1133">Transmembrane helix</keyword>
<gene>
    <name evidence="7" type="primary">gudP</name>
    <name evidence="7" type="ORF">ETAA1_54990</name>
</gene>
<dbReference type="InterPro" id="IPR011701">
    <property type="entry name" value="MFS"/>
</dbReference>
<dbReference type="PANTHER" id="PTHR11662:SF399">
    <property type="entry name" value="FI19708P1-RELATED"/>
    <property type="match status" value="1"/>
</dbReference>
<feature type="transmembrane region" description="Helical" evidence="5">
    <location>
        <begin position="369"/>
        <end position="389"/>
    </location>
</feature>
<dbReference type="GO" id="GO:0016020">
    <property type="term" value="C:membrane"/>
    <property type="evidence" value="ECO:0007669"/>
    <property type="project" value="UniProtKB-SubCell"/>
</dbReference>
<protein>
    <submittedName>
        <fullName evidence="7">Putative glucarate transporter</fullName>
    </submittedName>
</protein>
<feature type="transmembrane region" description="Helical" evidence="5">
    <location>
        <begin position="337"/>
        <end position="357"/>
    </location>
</feature>
<proteinExistence type="predicted"/>
<dbReference type="Proteomes" id="UP000319576">
    <property type="component" value="Chromosome"/>
</dbReference>
<evidence type="ECO:0000256" key="4">
    <source>
        <dbReference type="ARBA" id="ARBA00023136"/>
    </source>
</evidence>
<dbReference type="OrthoDB" id="272777at2"/>
<dbReference type="PROSITE" id="PS50850">
    <property type="entry name" value="MFS"/>
    <property type="match status" value="1"/>
</dbReference>
<evidence type="ECO:0000256" key="3">
    <source>
        <dbReference type="ARBA" id="ARBA00022989"/>
    </source>
</evidence>
<keyword evidence="4 5" id="KW-0472">Membrane</keyword>
<feature type="transmembrane region" description="Helical" evidence="5">
    <location>
        <begin position="170"/>
        <end position="194"/>
    </location>
</feature>
<sequence length="427" mass="43703">MFERPTRVRWLVVALLAGLAFLAHFNRVSISVAAKAHFIGPGLLTAAQMGLVYSAFLFVYTLGMLPGGYLLDRAGPRRAMTVMAVGLGSWAALTGVLGWSGLGVAAMFVPLLLIRGLAGATSVPLHPGAARAVSLWVPPGERSTANGTVTAGALVGIALTYPVFGWLMDVVGWPAAFVVSGAALALLGVGWYALAADSPAEHPGTNAAERELVAAGGAPPPRAAATLADVADLLRNRSLVLLTLSYGALGYMQYLFFYWIEFYFGSELKLPESESRRAAFVVMMASAVGMALGGWVADRLGRALGPRAGNRVVAVTGMSLSAAFSLCGVAATNPDAVVAWFALGLGALGLCEGVFWTTAPALAPRNGGLACALVNTGGNGVGLLAPVVTPVIGEAVGWTTAVGVACGVCFVGGLLWFAVSDGGRGRA</sequence>
<feature type="transmembrane region" description="Helical" evidence="5">
    <location>
        <begin position="50"/>
        <end position="71"/>
    </location>
</feature>
<feature type="transmembrane region" description="Helical" evidence="5">
    <location>
        <begin position="395"/>
        <end position="419"/>
    </location>
</feature>
<dbReference type="SUPFAM" id="SSF103473">
    <property type="entry name" value="MFS general substrate transporter"/>
    <property type="match status" value="1"/>
</dbReference>
<dbReference type="PANTHER" id="PTHR11662">
    <property type="entry name" value="SOLUTE CARRIER FAMILY 17"/>
    <property type="match status" value="1"/>
</dbReference>
<evidence type="ECO:0000256" key="5">
    <source>
        <dbReference type="SAM" id="Phobius"/>
    </source>
</evidence>
<organism evidence="7 8">
    <name type="scientific">Urbifossiella limnaea</name>
    <dbReference type="NCBI Taxonomy" id="2528023"/>
    <lineage>
        <taxon>Bacteria</taxon>
        <taxon>Pseudomonadati</taxon>
        <taxon>Planctomycetota</taxon>
        <taxon>Planctomycetia</taxon>
        <taxon>Gemmatales</taxon>
        <taxon>Gemmataceae</taxon>
        <taxon>Urbifossiella</taxon>
    </lineage>
</organism>
<evidence type="ECO:0000256" key="1">
    <source>
        <dbReference type="ARBA" id="ARBA00004141"/>
    </source>
</evidence>
<accession>A0A517Y159</accession>
<dbReference type="Gene3D" id="1.20.1250.20">
    <property type="entry name" value="MFS general substrate transporter like domains"/>
    <property type="match status" value="2"/>
</dbReference>
<comment type="subcellular location">
    <subcellularLocation>
        <location evidence="1">Membrane</location>
        <topology evidence="1">Multi-pass membrane protein</topology>
    </subcellularLocation>
</comment>
<feature type="transmembrane region" description="Helical" evidence="5">
    <location>
        <begin position="239"/>
        <end position="260"/>
    </location>
</feature>
<keyword evidence="2 5" id="KW-0812">Transmembrane</keyword>
<dbReference type="InterPro" id="IPR050382">
    <property type="entry name" value="MFS_Na/Anion_cotransporter"/>
</dbReference>
<feature type="transmembrane region" description="Helical" evidence="5">
    <location>
        <begin position="312"/>
        <end position="331"/>
    </location>
</feature>
<keyword evidence="8" id="KW-1185">Reference proteome</keyword>
<dbReference type="RefSeq" id="WP_145243739.1">
    <property type="nucleotide sequence ID" value="NZ_CP036273.1"/>
</dbReference>
<reference evidence="7 8" key="1">
    <citation type="submission" date="2019-02" db="EMBL/GenBank/DDBJ databases">
        <title>Deep-cultivation of Planctomycetes and their phenomic and genomic characterization uncovers novel biology.</title>
        <authorList>
            <person name="Wiegand S."/>
            <person name="Jogler M."/>
            <person name="Boedeker C."/>
            <person name="Pinto D."/>
            <person name="Vollmers J."/>
            <person name="Rivas-Marin E."/>
            <person name="Kohn T."/>
            <person name="Peeters S.H."/>
            <person name="Heuer A."/>
            <person name="Rast P."/>
            <person name="Oberbeckmann S."/>
            <person name="Bunk B."/>
            <person name="Jeske O."/>
            <person name="Meyerdierks A."/>
            <person name="Storesund J.E."/>
            <person name="Kallscheuer N."/>
            <person name="Luecker S."/>
            <person name="Lage O.M."/>
            <person name="Pohl T."/>
            <person name="Merkel B.J."/>
            <person name="Hornburger P."/>
            <person name="Mueller R.-W."/>
            <person name="Bruemmer F."/>
            <person name="Labrenz M."/>
            <person name="Spormann A.M."/>
            <person name="Op den Camp H."/>
            <person name="Overmann J."/>
            <person name="Amann R."/>
            <person name="Jetten M.S.M."/>
            <person name="Mascher T."/>
            <person name="Medema M.H."/>
            <person name="Devos D.P."/>
            <person name="Kaster A.-K."/>
            <person name="Ovreas L."/>
            <person name="Rohde M."/>
            <person name="Galperin M.Y."/>
            <person name="Jogler C."/>
        </authorList>
    </citation>
    <scope>NUCLEOTIDE SEQUENCE [LARGE SCALE GENOMIC DNA]</scope>
    <source>
        <strain evidence="7 8">ETA_A1</strain>
    </source>
</reference>
<dbReference type="Pfam" id="PF07690">
    <property type="entry name" value="MFS_1"/>
    <property type="match status" value="1"/>
</dbReference>
<dbReference type="InterPro" id="IPR020846">
    <property type="entry name" value="MFS_dom"/>
</dbReference>
<name>A0A517Y159_9BACT</name>
<dbReference type="InterPro" id="IPR036259">
    <property type="entry name" value="MFS_trans_sf"/>
</dbReference>
<evidence type="ECO:0000313" key="7">
    <source>
        <dbReference type="EMBL" id="QDU23499.1"/>
    </source>
</evidence>
<dbReference type="EMBL" id="CP036273">
    <property type="protein sequence ID" value="QDU23499.1"/>
    <property type="molecule type" value="Genomic_DNA"/>
</dbReference>
<feature type="domain" description="Major facilitator superfamily (MFS) profile" evidence="6">
    <location>
        <begin position="12"/>
        <end position="424"/>
    </location>
</feature>
<dbReference type="KEGG" id="uli:ETAA1_54990"/>
<dbReference type="AlphaFoldDB" id="A0A517Y159"/>
<evidence type="ECO:0000259" key="6">
    <source>
        <dbReference type="PROSITE" id="PS50850"/>
    </source>
</evidence>